<keyword evidence="4 6" id="KW-1133">Transmembrane helix</keyword>
<protein>
    <submittedName>
        <fullName evidence="7">ATP synthase protein I</fullName>
    </submittedName>
</protein>
<dbReference type="PANTHER" id="PTHR40035">
    <property type="entry name" value="ATP SYNTHASE PROTEIN I"/>
    <property type="match status" value="1"/>
</dbReference>
<evidence type="ECO:0000256" key="5">
    <source>
        <dbReference type="ARBA" id="ARBA00023136"/>
    </source>
</evidence>
<keyword evidence="3 6" id="KW-0812">Transmembrane</keyword>
<name>A0A1I5X748_9BACI</name>
<feature type="transmembrane region" description="Helical" evidence="6">
    <location>
        <begin position="75"/>
        <end position="92"/>
    </location>
</feature>
<sequence length="128" mass="14483">MNQIFQRETRRHVQYTFYALALYVIGWGMSPYQMFFISAVLGTGLGLFNFWSMYRDVKKLGKAAEENRSAFSAGMVSRLASGALAAVLFLQFPGHFHLLGLVTGIMTPYIIILLHSLFKKNPNNPEET</sequence>
<keyword evidence="2" id="KW-1003">Cell membrane</keyword>
<gene>
    <name evidence="7" type="ORF">SAMN05518683_12538</name>
</gene>
<reference evidence="8" key="1">
    <citation type="submission" date="2016-10" db="EMBL/GenBank/DDBJ databases">
        <authorList>
            <person name="Varghese N."/>
            <person name="Submissions S."/>
        </authorList>
    </citation>
    <scope>NUCLEOTIDE SEQUENCE [LARGE SCALE GENOMIC DNA]</scope>
    <source>
        <strain evidence="8">S7</strain>
    </source>
</reference>
<evidence type="ECO:0000256" key="2">
    <source>
        <dbReference type="ARBA" id="ARBA00022475"/>
    </source>
</evidence>
<keyword evidence="8" id="KW-1185">Reference proteome</keyword>
<accession>A0A1I5X748</accession>
<dbReference type="EMBL" id="FOXD01000025">
    <property type="protein sequence ID" value="SFQ27768.1"/>
    <property type="molecule type" value="Genomic_DNA"/>
</dbReference>
<evidence type="ECO:0000313" key="8">
    <source>
        <dbReference type="Proteomes" id="UP000198892"/>
    </source>
</evidence>
<dbReference type="RefSeq" id="WP_093339008.1">
    <property type="nucleotide sequence ID" value="NZ_FOXD01000025.1"/>
</dbReference>
<evidence type="ECO:0000256" key="4">
    <source>
        <dbReference type="ARBA" id="ARBA00022989"/>
    </source>
</evidence>
<feature type="transmembrane region" description="Helical" evidence="6">
    <location>
        <begin position="35"/>
        <end position="54"/>
    </location>
</feature>
<dbReference type="Pfam" id="PF03899">
    <property type="entry name" value="ATP-synt_I"/>
    <property type="match status" value="1"/>
</dbReference>
<dbReference type="Proteomes" id="UP000198892">
    <property type="component" value="Unassembled WGS sequence"/>
</dbReference>
<dbReference type="InterPro" id="IPR005598">
    <property type="entry name" value="ATP_synth_I"/>
</dbReference>
<dbReference type="InterPro" id="IPR039072">
    <property type="entry name" value="ATP_synth_I_Bacilli"/>
</dbReference>
<keyword evidence="5 6" id="KW-0472">Membrane</keyword>
<dbReference type="AlphaFoldDB" id="A0A1I5X748"/>
<evidence type="ECO:0000256" key="3">
    <source>
        <dbReference type="ARBA" id="ARBA00022692"/>
    </source>
</evidence>
<organism evidence="7 8">
    <name type="scientific">Salibacterium halotolerans</name>
    <dbReference type="NCBI Taxonomy" id="1884432"/>
    <lineage>
        <taxon>Bacteria</taxon>
        <taxon>Bacillati</taxon>
        <taxon>Bacillota</taxon>
        <taxon>Bacilli</taxon>
        <taxon>Bacillales</taxon>
        <taxon>Bacillaceae</taxon>
    </lineage>
</organism>
<dbReference type="OrthoDB" id="2355635at2"/>
<evidence type="ECO:0000313" key="7">
    <source>
        <dbReference type="EMBL" id="SFQ27768.1"/>
    </source>
</evidence>
<dbReference type="PANTHER" id="PTHR40035:SF1">
    <property type="entry name" value="ATP SYNTHASE PROTEIN I"/>
    <property type="match status" value="1"/>
</dbReference>
<dbReference type="GO" id="GO:0005886">
    <property type="term" value="C:plasma membrane"/>
    <property type="evidence" value="ECO:0007669"/>
    <property type="project" value="UniProtKB-SubCell"/>
</dbReference>
<dbReference type="STRING" id="1884432.SAMN05518683_12538"/>
<evidence type="ECO:0000256" key="6">
    <source>
        <dbReference type="SAM" id="Phobius"/>
    </source>
</evidence>
<feature type="transmembrane region" description="Helical" evidence="6">
    <location>
        <begin position="98"/>
        <end position="118"/>
    </location>
</feature>
<proteinExistence type="predicted"/>
<evidence type="ECO:0000256" key="1">
    <source>
        <dbReference type="ARBA" id="ARBA00004651"/>
    </source>
</evidence>
<comment type="subcellular location">
    <subcellularLocation>
        <location evidence="1">Cell membrane</location>
        <topology evidence="1">Multi-pass membrane protein</topology>
    </subcellularLocation>
</comment>
<feature type="transmembrane region" description="Helical" evidence="6">
    <location>
        <begin position="12"/>
        <end position="29"/>
    </location>
</feature>